<keyword evidence="2" id="KW-0547">Nucleotide-binding</keyword>
<gene>
    <name evidence="6" type="primary">coaE</name>
    <name evidence="6" type="ORF">M9405_00645</name>
</gene>
<proteinExistence type="inferred from homology"/>
<dbReference type="PROSITE" id="PS51219">
    <property type="entry name" value="DPCK"/>
    <property type="match status" value="1"/>
</dbReference>
<reference evidence="6" key="1">
    <citation type="submission" date="2022-05" db="EMBL/GenBank/DDBJ databases">
        <title>Impact of host demography and evolutionary history on endosymbiont molecular evolution: a test in carpenter ants (Genus Camponotus) and their Blochmannia endosymbionts.</title>
        <authorList>
            <person name="Manthey J.D."/>
            <person name="Giron J.C."/>
            <person name="Hruska J.P."/>
        </authorList>
    </citation>
    <scope>NUCLEOTIDE SEQUENCE</scope>
    <source>
        <strain evidence="6">C-006</strain>
    </source>
</reference>
<name>A0ABY4STC8_9ENTR</name>
<dbReference type="EMBL" id="CP097762">
    <property type="protein sequence ID" value="URJ25229.1"/>
    <property type="molecule type" value="Genomic_DNA"/>
</dbReference>
<dbReference type="EC" id="2.7.1.24" evidence="5"/>
<evidence type="ECO:0000313" key="7">
    <source>
        <dbReference type="Proteomes" id="UP001056834"/>
    </source>
</evidence>
<dbReference type="PANTHER" id="PTHR10695">
    <property type="entry name" value="DEPHOSPHO-COA KINASE-RELATED"/>
    <property type="match status" value="1"/>
</dbReference>
<accession>A0ABY4STC8</accession>
<keyword evidence="3" id="KW-0067">ATP-binding</keyword>
<evidence type="ECO:0000256" key="3">
    <source>
        <dbReference type="ARBA" id="ARBA00022840"/>
    </source>
</evidence>
<evidence type="ECO:0000256" key="5">
    <source>
        <dbReference type="NCBIfam" id="TIGR00152"/>
    </source>
</evidence>
<keyword evidence="7" id="KW-1185">Reference proteome</keyword>
<keyword evidence="6" id="KW-0418">Kinase</keyword>
<evidence type="ECO:0000313" key="6">
    <source>
        <dbReference type="EMBL" id="URJ25229.1"/>
    </source>
</evidence>
<dbReference type="InterPro" id="IPR027417">
    <property type="entry name" value="P-loop_NTPase"/>
</dbReference>
<evidence type="ECO:0000256" key="2">
    <source>
        <dbReference type="ARBA" id="ARBA00022741"/>
    </source>
</evidence>
<comment type="similarity">
    <text evidence="1">Belongs to the CoaE family.</text>
</comment>
<dbReference type="NCBIfam" id="TIGR00152">
    <property type="entry name" value="dephospho-CoA kinase"/>
    <property type="match status" value="1"/>
</dbReference>
<dbReference type="InterPro" id="IPR001977">
    <property type="entry name" value="Depp_CoAkinase"/>
</dbReference>
<dbReference type="PANTHER" id="PTHR10695:SF46">
    <property type="entry name" value="BIFUNCTIONAL COENZYME A SYNTHASE-RELATED"/>
    <property type="match status" value="1"/>
</dbReference>
<dbReference type="SUPFAM" id="SSF52540">
    <property type="entry name" value="P-loop containing nucleoside triphosphate hydrolases"/>
    <property type="match status" value="1"/>
</dbReference>
<protein>
    <recommendedName>
        <fullName evidence="5">Dephospho-CoA kinase</fullName>
        <ecNumber evidence="5">2.7.1.24</ecNumber>
    </recommendedName>
</protein>
<keyword evidence="6" id="KW-0808">Transferase</keyword>
<sequence length="118" mass="13829">MHPIIRYETQKQIVSAHNKSKYIILVVPLLIENNLQNIADRILVVDAHASIQLNRVINRDKVTLELAKNIIRSQVSRRHRLNYADDVIYNNNSVETIKKRVIILHQNYMKIISQKHSI</sequence>
<dbReference type="Proteomes" id="UP001056834">
    <property type="component" value="Chromosome"/>
</dbReference>
<dbReference type="Pfam" id="PF01121">
    <property type="entry name" value="CoaE"/>
    <property type="match status" value="1"/>
</dbReference>
<dbReference type="CDD" id="cd02022">
    <property type="entry name" value="DPCK"/>
    <property type="match status" value="1"/>
</dbReference>
<dbReference type="GO" id="GO:0004140">
    <property type="term" value="F:dephospho-CoA kinase activity"/>
    <property type="evidence" value="ECO:0007669"/>
    <property type="project" value="UniProtKB-EC"/>
</dbReference>
<keyword evidence="4" id="KW-0173">Coenzyme A biosynthesis</keyword>
<organism evidence="6 7">
    <name type="scientific">Candidatus Blochmannia ocreatus</name>
    <name type="common">nom. nud.</name>
    <dbReference type="NCBI Taxonomy" id="251538"/>
    <lineage>
        <taxon>Bacteria</taxon>
        <taxon>Pseudomonadati</taxon>
        <taxon>Pseudomonadota</taxon>
        <taxon>Gammaproteobacteria</taxon>
        <taxon>Enterobacterales</taxon>
        <taxon>Enterobacteriaceae</taxon>
        <taxon>ant endosymbionts</taxon>
        <taxon>Candidatus Blochmanniella</taxon>
    </lineage>
</organism>
<dbReference type="Gene3D" id="3.40.50.300">
    <property type="entry name" value="P-loop containing nucleotide triphosphate hydrolases"/>
    <property type="match status" value="1"/>
</dbReference>
<evidence type="ECO:0000256" key="1">
    <source>
        <dbReference type="ARBA" id="ARBA00009018"/>
    </source>
</evidence>
<evidence type="ECO:0000256" key="4">
    <source>
        <dbReference type="ARBA" id="ARBA00022993"/>
    </source>
</evidence>